<dbReference type="EMBL" id="SMKV01000006">
    <property type="protein sequence ID" value="TDC94751.1"/>
    <property type="molecule type" value="Genomic_DNA"/>
</dbReference>
<comment type="caution">
    <text evidence="2">The sequence shown here is derived from an EMBL/GenBank/DDBJ whole genome shotgun (WGS) entry which is preliminary data.</text>
</comment>
<name>A0A4R4URR6_9PSEU</name>
<proteinExistence type="predicted"/>
<sequence length="429" mass="47835">MQTISNDTARRMALAAQGFADPRPRGAVTRRHLQRVLSRTKLLQLDSVNVAVRAHYMPLFSRLGAYPAELVDTAAWSHTARQPRMLVEYWAHEASLIPVEDWPLLRWRMREHGGGWRKRSRELLEQNPELVNDVLNAVKELGPIGAGQLERELGGGERQGRGPWWNRTDTKRVCELLFAMGELTTGTRRGFERLYDLPERVLPADVLAHEPEDSEAVRGLVERSAQALGIGTETDLRDYYRLSPDQSKQAVAELVEGGVLEPVVVRGWRQPAYRHAEARAPREVAGRALLCPFDPLIWERSRAERIFGFRYRIEIYVPEPKRQYGYYVFPFLLDGELVARVDLKADRAAGVLRVPGAFLEPGRDAAPVAPELAATLREMATWLGLDDVVVGERGDLIRPLNAELGTDQGAPLRGGEGAGNPEGGSAAAP</sequence>
<dbReference type="Pfam" id="PF06224">
    <property type="entry name" value="AlkZ-like"/>
    <property type="match status" value="1"/>
</dbReference>
<accession>A0A4R4URR6</accession>
<organism evidence="2 3">
    <name type="scientific">Saccharopolyspora aridisoli</name>
    <dbReference type="NCBI Taxonomy" id="2530385"/>
    <lineage>
        <taxon>Bacteria</taxon>
        <taxon>Bacillati</taxon>
        <taxon>Actinomycetota</taxon>
        <taxon>Actinomycetes</taxon>
        <taxon>Pseudonocardiales</taxon>
        <taxon>Pseudonocardiaceae</taxon>
        <taxon>Saccharopolyspora</taxon>
    </lineage>
</organism>
<dbReference type="InterPro" id="IPR009351">
    <property type="entry name" value="AlkZ-like"/>
</dbReference>
<protein>
    <submittedName>
        <fullName evidence="2">Winged helix-turn-helix domain-containing protein</fullName>
    </submittedName>
</protein>
<dbReference type="OrthoDB" id="9787207at2"/>
<dbReference type="PANTHER" id="PTHR30528:SF0">
    <property type="entry name" value="CYTOPLASMIC PROTEIN"/>
    <property type="match status" value="1"/>
</dbReference>
<feature type="compositionally biased region" description="Gly residues" evidence="1">
    <location>
        <begin position="412"/>
        <end position="422"/>
    </location>
</feature>
<dbReference type="RefSeq" id="WP_132620719.1">
    <property type="nucleotide sequence ID" value="NZ_SMKV01000006.1"/>
</dbReference>
<evidence type="ECO:0000256" key="1">
    <source>
        <dbReference type="SAM" id="MobiDB-lite"/>
    </source>
</evidence>
<evidence type="ECO:0000313" key="3">
    <source>
        <dbReference type="Proteomes" id="UP000294744"/>
    </source>
</evidence>
<dbReference type="PANTHER" id="PTHR30528">
    <property type="entry name" value="CYTOPLASMIC PROTEIN"/>
    <property type="match status" value="1"/>
</dbReference>
<dbReference type="AlphaFoldDB" id="A0A4R4URR6"/>
<gene>
    <name evidence="2" type="ORF">E1161_06775</name>
</gene>
<dbReference type="Proteomes" id="UP000294744">
    <property type="component" value="Unassembled WGS sequence"/>
</dbReference>
<reference evidence="2 3" key="1">
    <citation type="submission" date="2019-03" db="EMBL/GenBank/DDBJ databases">
        <title>Draft genome sequences of novel Actinobacteria.</title>
        <authorList>
            <person name="Sahin N."/>
            <person name="Ay H."/>
            <person name="Saygin H."/>
        </authorList>
    </citation>
    <scope>NUCLEOTIDE SEQUENCE [LARGE SCALE GENOMIC DNA]</scope>
    <source>
        <strain evidence="2 3">16K404</strain>
    </source>
</reference>
<keyword evidence="3" id="KW-1185">Reference proteome</keyword>
<evidence type="ECO:0000313" key="2">
    <source>
        <dbReference type="EMBL" id="TDC94751.1"/>
    </source>
</evidence>
<feature type="region of interest" description="Disordered" evidence="1">
    <location>
        <begin position="406"/>
        <end position="429"/>
    </location>
</feature>